<protein>
    <recommendedName>
        <fullName evidence="4 7">Phosphate-binding protein PstS</fullName>
    </recommendedName>
</protein>
<dbReference type="NCBIfam" id="TIGR00975">
    <property type="entry name" value="3a0107s03"/>
    <property type="match status" value="1"/>
</dbReference>
<evidence type="ECO:0000256" key="4">
    <source>
        <dbReference type="ARBA" id="ARBA00021889"/>
    </source>
</evidence>
<keyword evidence="6 7" id="KW-0592">Phosphate transport</keyword>
<keyword evidence="5 7" id="KW-0813">Transport</keyword>
<dbReference type="NCBIfam" id="NF008171">
    <property type="entry name" value="PRK10918.1"/>
    <property type="match status" value="1"/>
</dbReference>
<evidence type="ECO:0000256" key="2">
    <source>
        <dbReference type="ARBA" id="ARBA00008725"/>
    </source>
</evidence>
<accession>A0ABT3KRM7</accession>
<feature type="signal peptide" evidence="8">
    <location>
        <begin position="1"/>
        <end position="23"/>
    </location>
</feature>
<dbReference type="InterPro" id="IPR050962">
    <property type="entry name" value="Phosphate-bind_PstS"/>
</dbReference>
<organism evidence="10 11">
    <name type="scientific">Verminephrobacter aporrectodeae subsp. tuberculatae</name>
    <dbReference type="NCBI Taxonomy" id="1110392"/>
    <lineage>
        <taxon>Bacteria</taxon>
        <taxon>Pseudomonadati</taxon>
        <taxon>Pseudomonadota</taxon>
        <taxon>Betaproteobacteria</taxon>
        <taxon>Burkholderiales</taxon>
        <taxon>Comamonadaceae</taxon>
        <taxon>Verminephrobacter</taxon>
    </lineage>
</organism>
<evidence type="ECO:0000256" key="1">
    <source>
        <dbReference type="ARBA" id="ARBA00002841"/>
    </source>
</evidence>
<feature type="domain" description="PBP" evidence="9">
    <location>
        <begin position="24"/>
        <end position="307"/>
    </location>
</feature>
<gene>
    <name evidence="10" type="primary">pstS</name>
    <name evidence="10" type="ORF">D5039_07290</name>
</gene>
<evidence type="ECO:0000313" key="11">
    <source>
        <dbReference type="Proteomes" id="UP001208935"/>
    </source>
</evidence>
<dbReference type="Pfam" id="PF12849">
    <property type="entry name" value="PBP_like_2"/>
    <property type="match status" value="1"/>
</dbReference>
<evidence type="ECO:0000256" key="6">
    <source>
        <dbReference type="ARBA" id="ARBA00022592"/>
    </source>
</evidence>
<name>A0ABT3KRM7_9BURK</name>
<evidence type="ECO:0000256" key="3">
    <source>
        <dbReference type="ARBA" id="ARBA00011529"/>
    </source>
</evidence>
<sequence length="340" mass="36220">MKRTFLKTVALTLASMAVGTAFAADITGAGATFPFPMYAKWADAYKKETGTGLNYQSIGSSGGIRQIRAKTVVFGATDAPLSGADLEKDGLVQFPAIIGGTVAVVNLDGFKPGELRATGPVLAEMFLGKITKWNDPKIAALNPGKTLPDQSITIVHRADGSGTTFNWTDYLTSVSKDWADTVGKGPAVKWPAPSSVGGKGNEGVAANVTRVKGAVGYVEYAYVKKNKMNFLQLQNAEGKFVSPDDKTFAAAAASADWFSVPGMGISMVNAKGADSWPVSTASFILMYKDPEDKAQSAQVLKFFDWAFKSGKDMAAELDYVPLPDSLTTEIRSKVWTQIKK</sequence>
<evidence type="ECO:0000256" key="8">
    <source>
        <dbReference type="SAM" id="SignalP"/>
    </source>
</evidence>
<dbReference type="PANTHER" id="PTHR42996">
    <property type="entry name" value="PHOSPHATE-BINDING PROTEIN PSTS"/>
    <property type="match status" value="1"/>
</dbReference>
<evidence type="ECO:0000256" key="5">
    <source>
        <dbReference type="ARBA" id="ARBA00022448"/>
    </source>
</evidence>
<proteinExistence type="inferred from homology"/>
<keyword evidence="8" id="KW-0732">Signal</keyword>
<dbReference type="SUPFAM" id="SSF53850">
    <property type="entry name" value="Periplasmic binding protein-like II"/>
    <property type="match status" value="1"/>
</dbReference>
<dbReference type="RefSeq" id="WP_265257480.1">
    <property type="nucleotide sequence ID" value="NZ_QZCV01000001.1"/>
</dbReference>
<dbReference type="Proteomes" id="UP001208935">
    <property type="component" value="Unassembled WGS sequence"/>
</dbReference>
<comment type="subunit">
    <text evidence="3 7">The complex is composed of two ATP-binding proteins (PstB), two transmembrane proteins (PstC and PstA) and a solute-binding protein (PstS).</text>
</comment>
<dbReference type="Gene3D" id="3.40.190.10">
    <property type="entry name" value="Periplasmic binding protein-like II"/>
    <property type="match status" value="2"/>
</dbReference>
<evidence type="ECO:0000259" key="9">
    <source>
        <dbReference type="Pfam" id="PF12849"/>
    </source>
</evidence>
<evidence type="ECO:0000256" key="7">
    <source>
        <dbReference type="PIRNR" id="PIRNR002756"/>
    </source>
</evidence>
<dbReference type="GeneID" id="77321240"/>
<comment type="function">
    <text evidence="1 7">Part of the ABC transporter complex PstSACB involved in phosphate import.</text>
</comment>
<comment type="similarity">
    <text evidence="2 7">Belongs to the PstS family.</text>
</comment>
<dbReference type="CDD" id="cd13565">
    <property type="entry name" value="PBP2_PstS"/>
    <property type="match status" value="1"/>
</dbReference>
<dbReference type="PIRSF" id="PIRSF002756">
    <property type="entry name" value="PstS"/>
    <property type="match status" value="1"/>
</dbReference>
<comment type="caution">
    <text evidence="10">The sequence shown here is derived from an EMBL/GenBank/DDBJ whole genome shotgun (WGS) entry which is preliminary data.</text>
</comment>
<dbReference type="PANTHER" id="PTHR42996:SF1">
    <property type="entry name" value="PHOSPHATE-BINDING PROTEIN PSTS"/>
    <property type="match status" value="1"/>
</dbReference>
<evidence type="ECO:0000313" key="10">
    <source>
        <dbReference type="EMBL" id="MCW5320972.1"/>
    </source>
</evidence>
<dbReference type="InterPro" id="IPR005673">
    <property type="entry name" value="ABC_phos-bd_PstS"/>
</dbReference>
<dbReference type="InterPro" id="IPR024370">
    <property type="entry name" value="PBP_domain"/>
</dbReference>
<reference evidence="11" key="1">
    <citation type="submission" date="2023-07" db="EMBL/GenBank/DDBJ databases">
        <title>Verminephrobacter genomes.</title>
        <authorList>
            <person name="Lund M.B."/>
        </authorList>
    </citation>
    <scope>NUCLEOTIDE SEQUENCE [LARGE SCALE GENOMIC DNA]</scope>
    <source>
        <strain evidence="11">AtM5-05</strain>
    </source>
</reference>
<feature type="chain" id="PRO_5046075102" description="Phosphate-binding protein PstS" evidence="8">
    <location>
        <begin position="24"/>
        <end position="340"/>
    </location>
</feature>
<dbReference type="EMBL" id="QZCW01000001">
    <property type="protein sequence ID" value="MCW5320972.1"/>
    <property type="molecule type" value="Genomic_DNA"/>
</dbReference>
<keyword evidence="11" id="KW-1185">Reference proteome</keyword>